<dbReference type="Pfam" id="PF21307">
    <property type="entry name" value="Glyco_hydro_95_C"/>
    <property type="match status" value="1"/>
</dbReference>
<dbReference type="InterPro" id="IPR049053">
    <property type="entry name" value="AFCA-like_C"/>
</dbReference>
<dbReference type="Gene3D" id="1.50.10.10">
    <property type="match status" value="1"/>
</dbReference>
<keyword evidence="4" id="KW-0378">Hydrolase</keyword>
<accession>A0A9D1EQN9</accession>
<dbReference type="InterPro" id="IPR012341">
    <property type="entry name" value="6hp_glycosidase-like_sf"/>
</dbReference>
<feature type="domain" description="Alpha fucosidase A-like C-terminal" evidence="2">
    <location>
        <begin position="698"/>
        <end position="750"/>
    </location>
</feature>
<feature type="domain" description="Glycosyl hydrolase family 95 catalytic" evidence="3">
    <location>
        <begin position="314"/>
        <end position="681"/>
    </location>
</feature>
<protein>
    <submittedName>
        <fullName evidence="4">Glycoside hydrolase N-terminal domain-containing protein</fullName>
    </submittedName>
</protein>
<evidence type="ECO:0000313" key="4">
    <source>
        <dbReference type="EMBL" id="HIS30133.1"/>
    </source>
</evidence>
<organism evidence="4 5">
    <name type="scientific">Candidatus Limivivens intestinipullorum</name>
    <dbReference type="NCBI Taxonomy" id="2840858"/>
    <lineage>
        <taxon>Bacteria</taxon>
        <taxon>Bacillati</taxon>
        <taxon>Bacillota</taxon>
        <taxon>Clostridia</taxon>
        <taxon>Lachnospirales</taxon>
        <taxon>Lachnospiraceae</taxon>
        <taxon>Lachnospiraceae incertae sedis</taxon>
        <taxon>Candidatus Limivivens</taxon>
    </lineage>
</organism>
<dbReference type="GO" id="GO:0004560">
    <property type="term" value="F:alpha-L-fucosidase activity"/>
    <property type="evidence" value="ECO:0007669"/>
    <property type="project" value="TreeGrafter"/>
</dbReference>
<dbReference type="AlphaFoldDB" id="A0A9D1EQN9"/>
<dbReference type="Pfam" id="PF14498">
    <property type="entry name" value="Glyco_hyd_65N_2"/>
    <property type="match status" value="1"/>
</dbReference>
<sequence length="751" mass="85444">MLRQMIVQEGGRYRLPYPAAAWEEGLLLGNGTLGAVAFGAVRDERILFTHERLFAPVGENPQPIPMAGRLEKIRGLIAEGKCTEAAQIAFDLFRQKEGKEEKIWTRPFFPAGELHIFTEGCSVYEDYERSLDFAKGEASVEFSVPGEQREAPRTRCVRRYMTARGADVCAILLTADMPVSYEIALIQTPYVKNGMHVNRPLFAAAGGENFLQVRTEASKGGLRYLCHYRGRKDGYALLARVSQADGARKLLRERLRISECREALILVSVVLLTEEDNWEETLRREEERLDSLTALKPEEAWDRLRRLQEQLHKSRYDRISLTLPDKHLETMFHAGRYEILSSCGEFPPNLQGVWTGTYDTPWSSDYTQNGNLQTAILGLLPCGDFEGMESYFRYQEAMLEDYRTNSRILYGCRGIHIPSRTSDCGLDFHFDMTWPMVFWTAGAGWAAHFYYDYWLYTCDDAFFMSRALPFMKEAALFYEDFLTEDENGYWRFSPSYSPENTPLGRDNAACANAAMDLAVAKELFRNLITGCRTLDCEEASVKRWEAFLKKMPPYLINEEGALKEWADPAFADRYDHRHSSHLYMLYYGLPDEPEEVLAAARRAYELKMERKKEEKGTMAFGLVQAGMAAAHLGDGEMAGMMLASMAENNYYRTYASSHDYGPSIFNADISGGVPALMLECLAQCMPVTDETRRITGYEVRLLPALPASMQSGRVQGMRLRGGLSLDMEWENGKVKDWKIISLCGKTYFVKT</sequence>
<evidence type="ECO:0000259" key="2">
    <source>
        <dbReference type="Pfam" id="PF21307"/>
    </source>
</evidence>
<dbReference type="Pfam" id="PF22124">
    <property type="entry name" value="Glyco_hydro_95_cat"/>
    <property type="match status" value="1"/>
</dbReference>
<evidence type="ECO:0000313" key="5">
    <source>
        <dbReference type="Proteomes" id="UP000823935"/>
    </source>
</evidence>
<dbReference type="SUPFAM" id="SSF48208">
    <property type="entry name" value="Six-hairpin glycosidases"/>
    <property type="match status" value="1"/>
</dbReference>
<reference evidence="4" key="2">
    <citation type="journal article" date="2021" name="PeerJ">
        <title>Extensive microbial diversity within the chicken gut microbiome revealed by metagenomics and culture.</title>
        <authorList>
            <person name="Gilroy R."/>
            <person name="Ravi A."/>
            <person name="Getino M."/>
            <person name="Pursley I."/>
            <person name="Horton D.L."/>
            <person name="Alikhan N.F."/>
            <person name="Baker D."/>
            <person name="Gharbi K."/>
            <person name="Hall N."/>
            <person name="Watson M."/>
            <person name="Adriaenssens E.M."/>
            <person name="Foster-Nyarko E."/>
            <person name="Jarju S."/>
            <person name="Secka A."/>
            <person name="Antonio M."/>
            <person name="Oren A."/>
            <person name="Chaudhuri R.R."/>
            <person name="La Ragione R."/>
            <person name="Hildebrand F."/>
            <person name="Pallen M.J."/>
        </authorList>
    </citation>
    <scope>NUCLEOTIDE SEQUENCE</scope>
    <source>
        <strain evidence="4">CHK190-19873</strain>
    </source>
</reference>
<dbReference type="InterPro" id="IPR054363">
    <property type="entry name" value="GH95_cat"/>
</dbReference>
<comment type="caution">
    <text evidence="4">The sequence shown here is derived from an EMBL/GenBank/DDBJ whole genome shotgun (WGS) entry which is preliminary data.</text>
</comment>
<reference evidence="4" key="1">
    <citation type="submission" date="2020-10" db="EMBL/GenBank/DDBJ databases">
        <authorList>
            <person name="Gilroy R."/>
        </authorList>
    </citation>
    <scope>NUCLEOTIDE SEQUENCE</scope>
    <source>
        <strain evidence="4">CHK190-19873</strain>
    </source>
</reference>
<evidence type="ECO:0000259" key="1">
    <source>
        <dbReference type="Pfam" id="PF14498"/>
    </source>
</evidence>
<evidence type="ECO:0000259" key="3">
    <source>
        <dbReference type="Pfam" id="PF22124"/>
    </source>
</evidence>
<dbReference type="EMBL" id="DVIQ01000005">
    <property type="protein sequence ID" value="HIS30133.1"/>
    <property type="molecule type" value="Genomic_DNA"/>
</dbReference>
<dbReference type="InterPro" id="IPR027414">
    <property type="entry name" value="GH95_N_dom"/>
</dbReference>
<name>A0A9D1EQN9_9FIRM</name>
<proteinExistence type="predicted"/>
<gene>
    <name evidence="4" type="ORF">IAB44_01060</name>
</gene>
<dbReference type="Proteomes" id="UP000823935">
    <property type="component" value="Unassembled WGS sequence"/>
</dbReference>
<dbReference type="GO" id="GO:0005975">
    <property type="term" value="P:carbohydrate metabolic process"/>
    <property type="evidence" value="ECO:0007669"/>
    <property type="project" value="InterPro"/>
</dbReference>
<dbReference type="PANTHER" id="PTHR31084">
    <property type="entry name" value="ALPHA-L-FUCOSIDASE 2"/>
    <property type="match status" value="1"/>
</dbReference>
<feature type="domain" description="Glycosyl hydrolase family 95 N-terminal" evidence="1">
    <location>
        <begin position="18"/>
        <end position="269"/>
    </location>
</feature>
<dbReference type="InterPro" id="IPR008928">
    <property type="entry name" value="6-hairpin_glycosidase_sf"/>
</dbReference>
<dbReference type="PANTHER" id="PTHR31084:SF0">
    <property type="entry name" value="ALPHA-L-FUCOSIDASE 2"/>
    <property type="match status" value="1"/>
</dbReference>